<dbReference type="STRING" id="241145.SAMN05660776_2606"/>
<dbReference type="Proteomes" id="UP000190230">
    <property type="component" value="Unassembled WGS sequence"/>
</dbReference>
<keyword evidence="4" id="KW-1185">Reference proteome</keyword>
<dbReference type="EMBL" id="FUYY01000005">
    <property type="protein sequence ID" value="SKB70698.1"/>
    <property type="molecule type" value="Genomic_DNA"/>
</dbReference>
<dbReference type="InterPro" id="IPR031161">
    <property type="entry name" value="Peptidase_M60_dom"/>
</dbReference>
<reference evidence="4" key="1">
    <citation type="submission" date="2017-02" db="EMBL/GenBank/DDBJ databases">
        <authorList>
            <person name="Varghese N."/>
            <person name="Submissions S."/>
        </authorList>
    </citation>
    <scope>NUCLEOTIDE SEQUENCE [LARGE SCALE GENOMIC DNA]</scope>
    <source>
        <strain evidence="4">DSM 23405</strain>
    </source>
</reference>
<sequence>MKIITKKSPIFFMLFLLVSISCSDKDEIEKEITEPPIAKPEPPTEYDPGDANKIAKDEKISLEDAIASQHQPGTDIQKSIDGDKSTIYHSPWGNGTEYPVELEYFFTEDTEKIDYLILYPRNDQSNGRIKKGIIHIQSREDQEYQKYLEFDFDKPGNPKIIPFPEGFINPKSLKISVTEGINDFVSLAEIEFYKKSASVEESLSIFEDKAATKLKPGTSLEDIEAIENEFIRNMAMAIHEDVYDEFRIGEFKSYPDPNIIATENKTVPYGLYDNVTGIQVPWGTEMVVFMDDFEGEIVLRVVNHNQGFGGEDHVLQPGVNRFKVTTEGLAYLIYQDEQDHTVKANFATGKINGYFDIAKHTNADWQELVGNAGYSHFDILGEFAHLTFTTDDLRQNTNDVEELIGLYDELVDMEQDFMGLYKYDRANKTRMYFRTNTHQDMYMFATSYRTEYAKGTMGALTNPQTLKSSPWGPAHEVGHVNQTRPGLKWLGMTEVTNNIHSLYVQTSWGNGARIDVEDLGKYNNRYEKGFTNLLNQKAHAEEGDVFVKLIPFWQLQLYMDNVRGQKDFYKDVYEMVRVEENQPNPGASQVEFVKIASDVAKLDLTEFFKAWGFLTPGSFDLDDYGQGNLTVTQQMADDAIAYVKSKGYPEPGDAFQYIHDQSVSLYKSSSSLSSGSVSVSGTDISISGAGNATVFQQERDGAILYVSPRTSFSVDSYDDEDKFYAVGVDGERKELQIN</sequence>
<evidence type="ECO:0000313" key="4">
    <source>
        <dbReference type="Proteomes" id="UP000190230"/>
    </source>
</evidence>
<dbReference type="SUPFAM" id="SSF49785">
    <property type="entry name" value="Galactose-binding domain-like"/>
    <property type="match status" value="1"/>
</dbReference>
<dbReference type="OrthoDB" id="3954368at2"/>
<evidence type="ECO:0000313" key="3">
    <source>
        <dbReference type="EMBL" id="SKB70698.1"/>
    </source>
</evidence>
<dbReference type="PROSITE" id="PS51723">
    <property type="entry name" value="PEPTIDASE_M60"/>
    <property type="match status" value="1"/>
</dbReference>
<dbReference type="InterPro" id="IPR000421">
    <property type="entry name" value="FA58C"/>
</dbReference>
<dbReference type="InterPro" id="IPR042279">
    <property type="entry name" value="Pep_M60_3"/>
</dbReference>
<organism evidence="3 4">
    <name type="scientific">Salegentibacter holothuriorum</name>
    <dbReference type="NCBI Taxonomy" id="241145"/>
    <lineage>
        <taxon>Bacteria</taxon>
        <taxon>Pseudomonadati</taxon>
        <taxon>Bacteroidota</taxon>
        <taxon>Flavobacteriia</taxon>
        <taxon>Flavobacteriales</taxon>
        <taxon>Flavobacteriaceae</taxon>
        <taxon>Salegentibacter</taxon>
    </lineage>
</organism>
<evidence type="ECO:0000259" key="2">
    <source>
        <dbReference type="PROSITE" id="PS51723"/>
    </source>
</evidence>
<dbReference type="Gene3D" id="3.40.390.80">
    <property type="entry name" value="Peptidase M60, enhancin-like domain 2"/>
    <property type="match status" value="1"/>
</dbReference>
<dbReference type="PANTHER" id="PTHR15730">
    <property type="entry name" value="EXPERIMENTAL AUTOIMMUNE PROSTATITIS ANTIGEN 2-RELATED"/>
    <property type="match status" value="1"/>
</dbReference>
<dbReference type="Gene3D" id="1.10.390.30">
    <property type="entry name" value="Peptidase M60, enhancin-like domain 3"/>
    <property type="match status" value="1"/>
</dbReference>
<dbReference type="InterPro" id="IPR008979">
    <property type="entry name" value="Galactose-bd-like_sf"/>
</dbReference>
<feature type="region of interest" description="Disordered" evidence="1">
    <location>
        <begin position="32"/>
        <end position="51"/>
    </location>
</feature>
<protein>
    <submittedName>
        <fullName evidence="3">Peptidase M60, enhancin and enhancin-like</fullName>
    </submittedName>
</protein>
<dbReference type="InterPro" id="IPR051244">
    <property type="entry name" value="TCAF"/>
</dbReference>
<dbReference type="SMART" id="SM01276">
    <property type="entry name" value="M60-like"/>
    <property type="match status" value="1"/>
</dbReference>
<dbReference type="Gene3D" id="2.60.120.1250">
    <property type="entry name" value="Peptidase M60, enhancin-like domain 1"/>
    <property type="match status" value="1"/>
</dbReference>
<dbReference type="PANTHER" id="PTHR15730:SF5">
    <property type="entry name" value="SI:CH211-210B2.2-RELATED"/>
    <property type="match status" value="1"/>
</dbReference>
<dbReference type="AlphaFoldDB" id="A0A1T5DG24"/>
<proteinExistence type="predicted"/>
<dbReference type="Gene3D" id="2.60.120.260">
    <property type="entry name" value="Galactose-binding domain-like"/>
    <property type="match status" value="1"/>
</dbReference>
<name>A0A1T5DG24_9FLAO</name>
<dbReference type="Pfam" id="PF00754">
    <property type="entry name" value="F5_F8_type_C"/>
    <property type="match status" value="1"/>
</dbReference>
<dbReference type="Pfam" id="PF13402">
    <property type="entry name" value="Peptidase_M60"/>
    <property type="match status" value="1"/>
</dbReference>
<gene>
    <name evidence="3" type="ORF">SAMN05660776_2606</name>
</gene>
<accession>A0A1T5DG24</accession>
<dbReference type="PROSITE" id="PS51257">
    <property type="entry name" value="PROKAR_LIPOPROTEIN"/>
    <property type="match status" value="1"/>
</dbReference>
<dbReference type="RefSeq" id="WP_079721455.1">
    <property type="nucleotide sequence ID" value="NZ_FUYY01000005.1"/>
</dbReference>
<feature type="domain" description="Peptidase M60" evidence="2">
    <location>
        <begin position="271"/>
        <end position="560"/>
    </location>
</feature>
<evidence type="ECO:0000256" key="1">
    <source>
        <dbReference type="SAM" id="MobiDB-lite"/>
    </source>
</evidence>